<dbReference type="PANTHER" id="PTHR45033">
    <property type="match status" value="1"/>
</dbReference>
<reference evidence="3 4" key="1">
    <citation type="submission" date="2019-08" db="EMBL/GenBank/DDBJ databases">
        <title>Pedobacter sp. nov., isolated from Han river, South Korea.</title>
        <authorList>
            <person name="Lee D.-H."/>
            <person name="Kim Y.-S."/>
            <person name="Hwang E.-M."/>
            <person name="Le Tran T.C."/>
            <person name="Cha C.-J."/>
        </authorList>
    </citation>
    <scope>NUCLEOTIDE SEQUENCE [LARGE SCALE GENOMIC DNA]</scope>
    <source>
        <strain evidence="3 4">CJ43</strain>
    </source>
</reference>
<evidence type="ECO:0000313" key="3">
    <source>
        <dbReference type="EMBL" id="QEK53332.1"/>
    </source>
</evidence>
<dbReference type="GO" id="GO:0016491">
    <property type="term" value="F:oxidoreductase activity"/>
    <property type="evidence" value="ECO:0007669"/>
    <property type="project" value="InterPro"/>
</dbReference>
<keyword evidence="1" id="KW-0472">Membrane</keyword>
<dbReference type="InterPro" id="IPR013149">
    <property type="entry name" value="ADH-like_C"/>
</dbReference>
<dbReference type="InterPro" id="IPR013154">
    <property type="entry name" value="ADH-like_N"/>
</dbReference>
<sequence>MKALVLHGIKEPLKLEEVSKPTLNAGEVLVKIKAAAFNRRDYWIQQGKYAGLKFPITLGSDGCGVIAEVFDDANQHWIGKEVVINPSFNWGDAPNYQGKDFKILGLPDDGTFAAYVKVPVAQVYEKPKYLNYIEAAAFPLAGLTAYRALFTKAQLQKDEKVLLVGIGGGAATFALLWAIHAGAEVYVTSGSDDKIAKAITLGAKGGINYKSESYDTDLQALAADGFDVIIDSAIGEGFAKHLNHVKPGARLVFFGATAGDLPPLNARIIFWKQLQIMGTTMGTAQEFEDMLQFMTKHEIKPVVESVFACEDAEQAIRLMDQSDQFGKIVITFND</sequence>
<dbReference type="InterPro" id="IPR011032">
    <property type="entry name" value="GroES-like_sf"/>
</dbReference>
<gene>
    <name evidence="3" type="ORF">FYC62_13310</name>
</gene>
<keyword evidence="1" id="KW-0812">Transmembrane</keyword>
<dbReference type="Proteomes" id="UP000323653">
    <property type="component" value="Chromosome"/>
</dbReference>
<organism evidence="3 4">
    <name type="scientific">Pedobacter aquae</name>
    <dbReference type="NCBI Taxonomy" id="2605747"/>
    <lineage>
        <taxon>Bacteria</taxon>
        <taxon>Pseudomonadati</taxon>
        <taxon>Bacteroidota</taxon>
        <taxon>Sphingobacteriia</taxon>
        <taxon>Sphingobacteriales</taxon>
        <taxon>Sphingobacteriaceae</taxon>
        <taxon>Pedobacter</taxon>
    </lineage>
</organism>
<dbReference type="Gene3D" id="3.40.50.720">
    <property type="entry name" value="NAD(P)-binding Rossmann-like Domain"/>
    <property type="match status" value="1"/>
</dbReference>
<dbReference type="Pfam" id="PF08240">
    <property type="entry name" value="ADH_N"/>
    <property type="match status" value="1"/>
</dbReference>
<feature type="transmembrane region" description="Helical" evidence="1">
    <location>
        <begin position="161"/>
        <end position="179"/>
    </location>
</feature>
<protein>
    <submittedName>
        <fullName evidence="3">Zinc-binding dehydrogenase</fullName>
    </submittedName>
</protein>
<proteinExistence type="predicted"/>
<accession>A0A5C0VMZ4</accession>
<name>A0A5C0VMZ4_9SPHI</name>
<dbReference type="InterPro" id="IPR052711">
    <property type="entry name" value="Zinc_ADH-like"/>
</dbReference>
<dbReference type="SUPFAM" id="SSF51735">
    <property type="entry name" value="NAD(P)-binding Rossmann-fold domains"/>
    <property type="match status" value="1"/>
</dbReference>
<dbReference type="EMBL" id="CP043329">
    <property type="protein sequence ID" value="QEK53332.1"/>
    <property type="molecule type" value="Genomic_DNA"/>
</dbReference>
<dbReference type="Pfam" id="PF00107">
    <property type="entry name" value="ADH_zinc_N"/>
    <property type="match status" value="1"/>
</dbReference>
<dbReference type="PANTHER" id="PTHR45033:SF3">
    <property type="entry name" value="DEHYDROGENASE, PUTATIVE (AFU_ORTHOLOGUE AFUA_2G13270)-RELATED"/>
    <property type="match status" value="1"/>
</dbReference>
<dbReference type="KEGG" id="pej:FYC62_13310"/>
<evidence type="ECO:0000256" key="1">
    <source>
        <dbReference type="SAM" id="Phobius"/>
    </source>
</evidence>
<dbReference type="SMART" id="SM00829">
    <property type="entry name" value="PKS_ER"/>
    <property type="match status" value="1"/>
</dbReference>
<dbReference type="InterPro" id="IPR036291">
    <property type="entry name" value="NAD(P)-bd_dom_sf"/>
</dbReference>
<feature type="domain" description="Enoyl reductase (ER)" evidence="2">
    <location>
        <begin position="8"/>
        <end position="330"/>
    </location>
</feature>
<evidence type="ECO:0000259" key="2">
    <source>
        <dbReference type="SMART" id="SM00829"/>
    </source>
</evidence>
<keyword evidence="4" id="KW-1185">Reference proteome</keyword>
<keyword evidence="1" id="KW-1133">Transmembrane helix</keyword>
<dbReference type="AlphaFoldDB" id="A0A5C0VMZ4"/>
<evidence type="ECO:0000313" key="4">
    <source>
        <dbReference type="Proteomes" id="UP000323653"/>
    </source>
</evidence>
<dbReference type="InterPro" id="IPR020843">
    <property type="entry name" value="ER"/>
</dbReference>
<dbReference type="Gene3D" id="3.90.180.10">
    <property type="entry name" value="Medium-chain alcohol dehydrogenases, catalytic domain"/>
    <property type="match status" value="1"/>
</dbReference>
<dbReference type="SUPFAM" id="SSF50129">
    <property type="entry name" value="GroES-like"/>
    <property type="match status" value="1"/>
</dbReference>